<dbReference type="InterPro" id="IPR009057">
    <property type="entry name" value="Homeodomain-like_sf"/>
</dbReference>
<gene>
    <name evidence="2" type="ORF">DEF24_03755</name>
</gene>
<dbReference type="OrthoDB" id="3366805at2"/>
<accession>A0A368TA52</accession>
<dbReference type="EMBL" id="QEIN01000016">
    <property type="protein sequence ID" value="RCV61712.1"/>
    <property type="molecule type" value="Genomic_DNA"/>
</dbReference>
<dbReference type="InterPro" id="IPR004042">
    <property type="entry name" value="Intein_endonuc_central"/>
</dbReference>
<dbReference type="AlphaFoldDB" id="A0A368TA52"/>
<protein>
    <submittedName>
        <fullName evidence="2">Transcriptional regulator</fullName>
    </submittedName>
</protein>
<dbReference type="InterPro" id="IPR027434">
    <property type="entry name" value="Homing_endonucl"/>
</dbReference>
<dbReference type="GO" id="GO:0004519">
    <property type="term" value="F:endonuclease activity"/>
    <property type="evidence" value="ECO:0007669"/>
    <property type="project" value="InterPro"/>
</dbReference>
<dbReference type="Gene3D" id="1.10.10.10">
    <property type="entry name" value="Winged helix-like DNA-binding domain superfamily/Winged helix DNA-binding domain"/>
    <property type="match status" value="1"/>
</dbReference>
<evidence type="ECO:0000313" key="3">
    <source>
        <dbReference type="Proteomes" id="UP000253318"/>
    </source>
</evidence>
<evidence type="ECO:0000313" key="2">
    <source>
        <dbReference type="EMBL" id="RCV61712.1"/>
    </source>
</evidence>
<evidence type="ECO:0000259" key="1">
    <source>
        <dbReference type="PROSITE" id="PS50819"/>
    </source>
</evidence>
<proteinExistence type="predicted"/>
<sequence>MYLPHVRRSAVQLLDSGLSYSAVARRTGINRSTLREWFLHRDLIEKYQNLGSCVRCEPISRLPEPQIRYSYLLGLYLGDGCISHAGNREKGVWALRIICADAWPGLVQECVSTLEAVLPGHQIGTIAKPGCCEVVARWKHWPCYFPQHGPGPKHVRPIELAPWQRDIVDRHPQPLVRGLFHSDGCRVTNRVRRQVAGTWKHYEYPRYFFTNTSRDILDLMGDTLDRLGVEWRIRWKKPASDSHQPAGVISVAEKRSVALLDSFIGPKH</sequence>
<dbReference type="PROSITE" id="PS50819">
    <property type="entry name" value="INTEIN_ENDONUCLEASE"/>
    <property type="match status" value="1"/>
</dbReference>
<dbReference type="Pfam" id="PF13384">
    <property type="entry name" value="HTH_23"/>
    <property type="match status" value="1"/>
</dbReference>
<keyword evidence="3" id="KW-1185">Reference proteome</keyword>
<reference evidence="2 3" key="1">
    <citation type="submission" date="2018-04" db="EMBL/GenBank/DDBJ databases">
        <title>Novel actinobacteria from marine sediment.</title>
        <authorList>
            <person name="Ng Z.Y."/>
            <person name="Tan G.Y.A."/>
        </authorList>
    </citation>
    <scope>NUCLEOTIDE SEQUENCE [LARGE SCALE GENOMIC DNA]</scope>
    <source>
        <strain evidence="2 3">TPS81</strain>
    </source>
</reference>
<dbReference type="InterPro" id="IPR036388">
    <property type="entry name" value="WH-like_DNA-bd_sf"/>
</dbReference>
<comment type="caution">
    <text evidence="2">The sequence shown here is derived from an EMBL/GenBank/DDBJ whole genome shotgun (WGS) entry which is preliminary data.</text>
</comment>
<dbReference type="Gene3D" id="3.10.28.10">
    <property type="entry name" value="Homing endonucleases"/>
    <property type="match status" value="1"/>
</dbReference>
<dbReference type="Proteomes" id="UP000253318">
    <property type="component" value="Unassembled WGS sequence"/>
</dbReference>
<name>A0A368TA52_9ACTN</name>
<feature type="domain" description="DOD-type homing endonuclease" evidence="1">
    <location>
        <begin position="72"/>
        <end position="229"/>
    </location>
</feature>
<dbReference type="RefSeq" id="WP_114397350.1">
    <property type="nucleotide sequence ID" value="NZ_QEIM01000034.1"/>
</dbReference>
<organism evidence="2 3">
    <name type="scientific">Marinitenerispora sediminis</name>
    <dbReference type="NCBI Taxonomy" id="1931232"/>
    <lineage>
        <taxon>Bacteria</taxon>
        <taxon>Bacillati</taxon>
        <taxon>Actinomycetota</taxon>
        <taxon>Actinomycetes</taxon>
        <taxon>Streptosporangiales</taxon>
        <taxon>Nocardiopsidaceae</taxon>
        <taxon>Marinitenerispora</taxon>
    </lineage>
</organism>
<dbReference type="SUPFAM" id="SSF46689">
    <property type="entry name" value="Homeodomain-like"/>
    <property type="match status" value="1"/>
</dbReference>